<dbReference type="InterPro" id="IPR011333">
    <property type="entry name" value="SKP1/BTB/POZ_sf"/>
</dbReference>
<dbReference type="Pfam" id="PF22486">
    <property type="entry name" value="MATH_2"/>
    <property type="match status" value="1"/>
</dbReference>
<feature type="domain" description="BTB" evidence="2">
    <location>
        <begin position="188"/>
        <end position="249"/>
    </location>
</feature>
<dbReference type="CDD" id="cd00121">
    <property type="entry name" value="MATH"/>
    <property type="match status" value="1"/>
</dbReference>
<comment type="caution">
    <text evidence="4">The sequence shown here is derived from an EMBL/GenBank/DDBJ whole genome shotgun (WGS) entry which is preliminary data.</text>
</comment>
<keyword evidence="5" id="KW-1185">Reference proteome</keyword>
<dbReference type="SMART" id="SM00225">
    <property type="entry name" value="BTB"/>
    <property type="match status" value="1"/>
</dbReference>
<feature type="domain" description="MATH" evidence="3">
    <location>
        <begin position="12"/>
        <end position="148"/>
    </location>
</feature>
<dbReference type="PANTHER" id="PTHR26379">
    <property type="entry name" value="BTB/POZ AND MATH DOMAIN-CONTAINING PROTEIN 1"/>
    <property type="match status" value="1"/>
</dbReference>
<dbReference type="InterPro" id="IPR045005">
    <property type="entry name" value="BPM1-6"/>
</dbReference>
<dbReference type="InterPro" id="IPR008974">
    <property type="entry name" value="TRAF-like"/>
</dbReference>
<evidence type="ECO:0000259" key="3">
    <source>
        <dbReference type="PROSITE" id="PS50144"/>
    </source>
</evidence>
<dbReference type="Gene3D" id="3.30.710.10">
    <property type="entry name" value="Potassium Channel Kv1.1, Chain A"/>
    <property type="match status" value="1"/>
</dbReference>
<dbReference type="SUPFAM" id="SSF49599">
    <property type="entry name" value="TRAF domain-like"/>
    <property type="match status" value="1"/>
</dbReference>
<evidence type="ECO:0000313" key="5">
    <source>
        <dbReference type="Proteomes" id="UP000231279"/>
    </source>
</evidence>
<name>A0A2G9H1K9_9LAMI</name>
<dbReference type="SUPFAM" id="SSF54695">
    <property type="entry name" value="POZ domain"/>
    <property type="match status" value="1"/>
</dbReference>
<gene>
    <name evidence="4" type="ORF">CDL12_15989</name>
</gene>
<reference evidence="5" key="1">
    <citation type="journal article" date="2018" name="Gigascience">
        <title>Genome assembly of the Pink Ipe (Handroanthus impetiginosus, Bignoniaceae), a highly valued, ecologically keystone Neotropical timber forest tree.</title>
        <authorList>
            <person name="Silva-Junior O.B."/>
            <person name="Grattapaglia D."/>
            <person name="Novaes E."/>
            <person name="Collevatti R.G."/>
        </authorList>
    </citation>
    <scope>NUCLEOTIDE SEQUENCE [LARGE SCALE GENOMIC DNA]</scope>
    <source>
        <strain evidence="5">cv. UFG-1</strain>
    </source>
</reference>
<dbReference type="PANTHER" id="PTHR26379:SF466">
    <property type="entry name" value="BTB_POZ AND MATH DOMAIN-CONTAINING PROTEIN 4"/>
    <property type="match status" value="1"/>
</dbReference>
<dbReference type="AlphaFoldDB" id="A0A2G9H1K9"/>
<dbReference type="GO" id="GO:0016567">
    <property type="term" value="P:protein ubiquitination"/>
    <property type="evidence" value="ECO:0007669"/>
    <property type="project" value="InterPro"/>
</dbReference>
<dbReference type="EMBL" id="NKXS01002940">
    <property type="protein sequence ID" value="PIN11407.1"/>
    <property type="molecule type" value="Genomic_DNA"/>
</dbReference>
<dbReference type="STRING" id="429701.A0A2G9H1K9"/>
<dbReference type="Gene3D" id="2.60.210.10">
    <property type="entry name" value="Apoptosis, Tumor Necrosis Factor Receptor Associated Protein 2, Chain A"/>
    <property type="match status" value="1"/>
</dbReference>
<dbReference type="PROSITE" id="PS50144">
    <property type="entry name" value="MATH"/>
    <property type="match status" value="1"/>
</dbReference>
<evidence type="ECO:0000259" key="2">
    <source>
        <dbReference type="PROSITE" id="PS50097"/>
    </source>
</evidence>
<dbReference type="OrthoDB" id="6359816at2759"/>
<proteinExistence type="predicted"/>
<evidence type="ECO:0000256" key="1">
    <source>
        <dbReference type="ARBA" id="ARBA00004906"/>
    </source>
</evidence>
<protein>
    <recommendedName>
        <fullName evidence="6">Speckle-type POZ protein SPOP</fullName>
    </recommendedName>
</protein>
<evidence type="ECO:0008006" key="6">
    <source>
        <dbReference type="Google" id="ProtNLM"/>
    </source>
</evidence>
<dbReference type="InterPro" id="IPR000210">
    <property type="entry name" value="BTB/POZ_dom"/>
</dbReference>
<evidence type="ECO:0000313" key="4">
    <source>
        <dbReference type="EMBL" id="PIN11407.1"/>
    </source>
</evidence>
<dbReference type="Pfam" id="PF00651">
    <property type="entry name" value="BTB"/>
    <property type="match status" value="1"/>
</dbReference>
<dbReference type="PROSITE" id="PS50097">
    <property type="entry name" value="BTB"/>
    <property type="match status" value="1"/>
</dbReference>
<accession>A0A2G9H1K9</accession>
<organism evidence="4 5">
    <name type="scientific">Handroanthus impetiginosus</name>
    <dbReference type="NCBI Taxonomy" id="429701"/>
    <lineage>
        <taxon>Eukaryota</taxon>
        <taxon>Viridiplantae</taxon>
        <taxon>Streptophyta</taxon>
        <taxon>Embryophyta</taxon>
        <taxon>Tracheophyta</taxon>
        <taxon>Spermatophyta</taxon>
        <taxon>Magnoliopsida</taxon>
        <taxon>eudicotyledons</taxon>
        <taxon>Gunneridae</taxon>
        <taxon>Pentapetalae</taxon>
        <taxon>asterids</taxon>
        <taxon>lamiids</taxon>
        <taxon>Lamiales</taxon>
        <taxon>Bignoniaceae</taxon>
        <taxon>Crescentiina</taxon>
        <taxon>Tabebuia alliance</taxon>
        <taxon>Handroanthus</taxon>
    </lineage>
</organism>
<dbReference type="Proteomes" id="UP000231279">
    <property type="component" value="Unassembled WGS sequence"/>
</dbReference>
<comment type="pathway">
    <text evidence="1">Protein modification; protein ubiquitination.</text>
</comment>
<sequence length="364" mass="40988">MEKEVSASRIEKGLHRFTLEKYSMWKDNLGRGNCVHSGRFTVGGHQWAIDVSIDGTNYEITKVKTDIYVGLHLAFMGESDEGVLFSYWMTLLDQSGQGNHLTLPKSSKRDPVLIRTRYHYGRPCFIRRDILESSSYLKDDCLKIEFTVHVQVSSSNQQTDHGTNIGVSKIDSHVGVDFLALLETGEGHDIIFKVGSKKFRAHKAIISARSSVFGSMAYDQREMVITGVEPRVFKALLHFIYSDTLPEEEGRLVAGYAFGPSLSSTFGVKLLAAADEYNLRGLKSICESYLWRTISLNCFAEILSLAGRYNAFDLKRCCFEYAAENYDALAELKSFITLGKNSPLMLKELDEYISNKRSMSKVVT</sequence>
<dbReference type="InterPro" id="IPR002083">
    <property type="entry name" value="MATH/TRAF_dom"/>
</dbReference>